<name>A0A1C3WPJ3_9HYPH</name>
<dbReference type="RefSeq" id="WP_092853804.1">
    <property type="nucleotide sequence ID" value="NZ_FMAH01000035.1"/>
</dbReference>
<dbReference type="OrthoDB" id="5463544at2"/>
<evidence type="ECO:0000313" key="1">
    <source>
        <dbReference type="EMBL" id="SCB41776.1"/>
    </source>
</evidence>
<sequence length="120" mass="12918">MGLRAAGTAYVKVDGTQYPLRGNLVIMPSSVTRTGIAGQDYVHGYSEMPVVPYIEGDFTLTDDWRIANIKGITGATVTAEIANGHTYTLKNAWQAGDLPMETADGKVKIRFEGTTCMEGT</sequence>
<dbReference type="AlphaFoldDB" id="A0A1C3WPJ3"/>
<protein>
    <submittedName>
        <fullName evidence="1">Phage tail tube protein</fullName>
    </submittedName>
</protein>
<dbReference type="Proteomes" id="UP000199435">
    <property type="component" value="Unassembled WGS sequence"/>
</dbReference>
<accession>A0A1C3WPJ3</accession>
<proteinExistence type="predicted"/>
<keyword evidence="2" id="KW-1185">Reference proteome</keyword>
<dbReference type="STRING" id="411945.GA0061102_103514"/>
<dbReference type="InterPro" id="IPR019596">
    <property type="entry name" value="Phage_Mu_GpM_tail_tub"/>
</dbReference>
<organism evidence="1 2">
    <name type="scientific">Rhizobium miluonense</name>
    <dbReference type="NCBI Taxonomy" id="411945"/>
    <lineage>
        <taxon>Bacteria</taxon>
        <taxon>Pseudomonadati</taxon>
        <taxon>Pseudomonadota</taxon>
        <taxon>Alphaproteobacteria</taxon>
        <taxon>Hyphomicrobiales</taxon>
        <taxon>Rhizobiaceae</taxon>
        <taxon>Rhizobium/Agrobacterium group</taxon>
        <taxon>Rhizobium</taxon>
    </lineage>
</organism>
<evidence type="ECO:0000313" key="2">
    <source>
        <dbReference type="Proteomes" id="UP000199435"/>
    </source>
</evidence>
<dbReference type="EMBL" id="FMAH01000035">
    <property type="protein sequence ID" value="SCB41776.1"/>
    <property type="molecule type" value="Genomic_DNA"/>
</dbReference>
<dbReference type="Pfam" id="PF10618">
    <property type="entry name" value="Tail_tube"/>
    <property type="match status" value="1"/>
</dbReference>
<reference evidence="2" key="1">
    <citation type="submission" date="2016-08" db="EMBL/GenBank/DDBJ databases">
        <authorList>
            <person name="Varghese N."/>
            <person name="Submissions Spin"/>
        </authorList>
    </citation>
    <scope>NUCLEOTIDE SEQUENCE [LARGE SCALE GENOMIC DNA]</scope>
    <source>
        <strain evidence="2">HAMBI 2971</strain>
    </source>
</reference>
<gene>
    <name evidence="1" type="ORF">GA0061102_103514</name>
</gene>